<organism evidence="1">
    <name type="scientific">marine metagenome</name>
    <dbReference type="NCBI Taxonomy" id="408172"/>
    <lineage>
        <taxon>unclassified sequences</taxon>
        <taxon>metagenomes</taxon>
        <taxon>ecological metagenomes</taxon>
    </lineage>
</organism>
<reference evidence="1" key="1">
    <citation type="submission" date="2018-05" db="EMBL/GenBank/DDBJ databases">
        <authorList>
            <person name="Lanie J.A."/>
            <person name="Ng W.-L."/>
            <person name="Kazmierczak K.M."/>
            <person name="Andrzejewski T.M."/>
            <person name="Davidsen T.M."/>
            <person name="Wayne K.J."/>
            <person name="Tettelin H."/>
            <person name="Glass J.I."/>
            <person name="Rusch D."/>
            <person name="Podicherti R."/>
            <person name="Tsui H.-C.T."/>
            <person name="Winkler M.E."/>
        </authorList>
    </citation>
    <scope>NUCLEOTIDE SEQUENCE</scope>
</reference>
<feature type="non-terminal residue" evidence="1">
    <location>
        <position position="168"/>
    </location>
</feature>
<name>A0A383BXY4_9ZZZZ</name>
<sequence>MKKRKKKTPVVKNYTKKELQDLLLNIFRAKPFANYNYKQIYKLTGIKNPALKSVIIGLLFALGKNKNIIEVRPGKYKLSEHALVETAVVKSLSLKGVLVETENQQEVFVGLDYSQFAFIGDKVSVLVFPQKKGRKKGEVLSVLERKKTSFVGVLQKDSKFAFLIPDNK</sequence>
<proteinExistence type="predicted"/>
<protein>
    <submittedName>
        <fullName evidence="1">Uncharacterized protein</fullName>
    </submittedName>
</protein>
<dbReference type="InterPro" id="IPR012340">
    <property type="entry name" value="NA-bd_OB-fold"/>
</dbReference>
<dbReference type="EMBL" id="UINC01204172">
    <property type="protein sequence ID" value="SVE24782.1"/>
    <property type="molecule type" value="Genomic_DNA"/>
</dbReference>
<gene>
    <name evidence="1" type="ORF">METZ01_LOCUS477636</name>
</gene>
<dbReference type="AlphaFoldDB" id="A0A383BXY4"/>
<dbReference type="SUPFAM" id="SSF50249">
    <property type="entry name" value="Nucleic acid-binding proteins"/>
    <property type="match status" value="1"/>
</dbReference>
<accession>A0A383BXY4</accession>
<evidence type="ECO:0000313" key="1">
    <source>
        <dbReference type="EMBL" id="SVE24782.1"/>
    </source>
</evidence>